<evidence type="ECO:0000313" key="6">
    <source>
        <dbReference type="EMBL" id="RZT86645.1"/>
    </source>
</evidence>
<dbReference type="RefSeq" id="WP_130290911.1">
    <property type="nucleotide sequence ID" value="NZ_SHKL01000001.1"/>
</dbReference>
<gene>
    <name evidence="6" type="ORF">EV383_3542</name>
</gene>
<proteinExistence type="predicted"/>
<evidence type="ECO:0000256" key="3">
    <source>
        <dbReference type="ARBA" id="ARBA00023163"/>
    </source>
</evidence>
<dbReference type="GO" id="GO:0006950">
    <property type="term" value="P:response to stress"/>
    <property type="evidence" value="ECO:0007669"/>
    <property type="project" value="TreeGrafter"/>
</dbReference>
<sequence length="167" mass="18264">MRGEDREETRGRGETRNSGETLTEAFWSVARTLRHVSKEALAPYDVSPSQSRAIGVLARHGDMRPGELARHLRIAPRSATEVVDDLESRDLVERSPDPADRRATIVRLTAAGAEVAGAIRAARAAEAEDFFGRLGAGDRAELIRILHVLRDAPEDPPSCPARPTNRP</sequence>
<dbReference type="SMART" id="SM00347">
    <property type="entry name" value="HTH_MARR"/>
    <property type="match status" value="1"/>
</dbReference>
<evidence type="ECO:0000256" key="4">
    <source>
        <dbReference type="SAM" id="MobiDB-lite"/>
    </source>
</evidence>
<evidence type="ECO:0000256" key="2">
    <source>
        <dbReference type="ARBA" id="ARBA00023125"/>
    </source>
</evidence>
<dbReference type="SUPFAM" id="SSF46785">
    <property type="entry name" value="Winged helix' DNA-binding domain"/>
    <property type="match status" value="1"/>
</dbReference>
<accession>A0A4Q7UXX8</accession>
<dbReference type="InterPro" id="IPR039422">
    <property type="entry name" value="MarR/SlyA-like"/>
</dbReference>
<feature type="domain" description="HTH marR-type" evidence="5">
    <location>
        <begin position="19"/>
        <end position="151"/>
    </location>
</feature>
<comment type="caution">
    <text evidence="6">The sequence shown here is derived from an EMBL/GenBank/DDBJ whole genome shotgun (WGS) entry which is preliminary data.</text>
</comment>
<dbReference type="Proteomes" id="UP000291591">
    <property type="component" value="Unassembled WGS sequence"/>
</dbReference>
<dbReference type="PANTHER" id="PTHR33164:SF94">
    <property type="entry name" value="TRANSCRIPTIONAL REGULATORY PROTEIN-RELATED"/>
    <property type="match status" value="1"/>
</dbReference>
<dbReference type="InterPro" id="IPR036390">
    <property type="entry name" value="WH_DNA-bd_sf"/>
</dbReference>
<keyword evidence="1" id="KW-0805">Transcription regulation</keyword>
<dbReference type="OrthoDB" id="3216907at2"/>
<keyword evidence="3" id="KW-0804">Transcription</keyword>
<reference evidence="6 7" key="1">
    <citation type="submission" date="2019-02" db="EMBL/GenBank/DDBJ databases">
        <title>Sequencing the genomes of 1000 actinobacteria strains.</title>
        <authorList>
            <person name="Klenk H.-P."/>
        </authorList>
    </citation>
    <scope>NUCLEOTIDE SEQUENCE [LARGE SCALE GENOMIC DNA]</scope>
    <source>
        <strain evidence="6 7">DSM 45779</strain>
    </source>
</reference>
<dbReference type="InterPro" id="IPR036388">
    <property type="entry name" value="WH-like_DNA-bd_sf"/>
</dbReference>
<feature type="region of interest" description="Disordered" evidence="4">
    <location>
        <begin position="1"/>
        <end position="21"/>
    </location>
</feature>
<dbReference type="InterPro" id="IPR000835">
    <property type="entry name" value="HTH_MarR-typ"/>
</dbReference>
<dbReference type="PROSITE" id="PS01117">
    <property type="entry name" value="HTH_MARR_1"/>
    <property type="match status" value="1"/>
</dbReference>
<name>A0A4Q7UXX8_PSEST</name>
<evidence type="ECO:0000259" key="5">
    <source>
        <dbReference type="PROSITE" id="PS50995"/>
    </source>
</evidence>
<dbReference type="Gene3D" id="1.10.10.10">
    <property type="entry name" value="Winged helix-like DNA-binding domain superfamily/Winged helix DNA-binding domain"/>
    <property type="match status" value="1"/>
</dbReference>
<feature type="compositionally biased region" description="Basic and acidic residues" evidence="4">
    <location>
        <begin position="1"/>
        <end position="17"/>
    </location>
</feature>
<organism evidence="6 7">
    <name type="scientific">Pseudonocardia sediminis</name>
    <dbReference type="NCBI Taxonomy" id="1397368"/>
    <lineage>
        <taxon>Bacteria</taxon>
        <taxon>Bacillati</taxon>
        <taxon>Actinomycetota</taxon>
        <taxon>Actinomycetes</taxon>
        <taxon>Pseudonocardiales</taxon>
        <taxon>Pseudonocardiaceae</taxon>
        <taxon>Pseudonocardia</taxon>
    </lineage>
</organism>
<dbReference type="GO" id="GO:0003677">
    <property type="term" value="F:DNA binding"/>
    <property type="evidence" value="ECO:0007669"/>
    <property type="project" value="UniProtKB-KW"/>
</dbReference>
<dbReference type="Pfam" id="PF12802">
    <property type="entry name" value="MarR_2"/>
    <property type="match status" value="1"/>
</dbReference>
<dbReference type="AlphaFoldDB" id="A0A4Q7UXX8"/>
<dbReference type="GO" id="GO:0003700">
    <property type="term" value="F:DNA-binding transcription factor activity"/>
    <property type="evidence" value="ECO:0007669"/>
    <property type="project" value="InterPro"/>
</dbReference>
<dbReference type="PRINTS" id="PR00598">
    <property type="entry name" value="HTHMARR"/>
</dbReference>
<evidence type="ECO:0000256" key="1">
    <source>
        <dbReference type="ARBA" id="ARBA00023015"/>
    </source>
</evidence>
<dbReference type="EMBL" id="SHKL01000001">
    <property type="protein sequence ID" value="RZT86645.1"/>
    <property type="molecule type" value="Genomic_DNA"/>
</dbReference>
<dbReference type="InterPro" id="IPR023187">
    <property type="entry name" value="Tscrpt_reg_MarR-type_CS"/>
</dbReference>
<keyword evidence="7" id="KW-1185">Reference proteome</keyword>
<dbReference type="PANTHER" id="PTHR33164">
    <property type="entry name" value="TRANSCRIPTIONAL REGULATOR, MARR FAMILY"/>
    <property type="match status" value="1"/>
</dbReference>
<protein>
    <submittedName>
        <fullName evidence="6">DNA-binding MarR family transcriptional regulator</fullName>
    </submittedName>
</protein>
<keyword evidence="2 6" id="KW-0238">DNA-binding</keyword>
<dbReference type="PROSITE" id="PS50995">
    <property type="entry name" value="HTH_MARR_2"/>
    <property type="match status" value="1"/>
</dbReference>
<evidence type="ECO:0000313" key="7">
    <source>
        <dbReference type="Proteomes" id="UP000291591"/>
    </source>
</evidence>